<dbReference type="InterPro" id="IPR004014">
    <property type="entry name" value="ATPase_P-typ_cation-transptr_N"/>
</dbReference>
<organism evidence="9 11">
    <name type="scientific">Clostridium septicum</name>
    <dbReference type="NCBI Taxonomy" id="1504"/>
    <lineage>
        <taxon>Bacteria</taxon>
        <taxon>Bacillati</taxon>
        <taxon>Bacillota</taxon>
        <taxon>Clostridia</taxon>
        <taxon>Eubacteriales</taxon>
        <taxon>Clostridiaceae</taxon>
        <taxon>Clostridium</taxon>
    </lineage>
</organism>
<dbReference type="Gene3D" id="1.20.1110.10">
    <property type="entry name" value="Calcium-transporting ATPase, transmembrane domain"/>
    <property type="match status" value="1"/>
</dbReference>
<feature type="transmembrane region" description="Helical" evidence="6">
    <location>
        <begin position="752"/>
        <end position="771"/>
    </location>
</feature>
<dbReference type="InterPro" id="IPR059000">
    <property type="entry name" value="ATPase_P-type_domA"/>
</dbReference>
<evidence type="ECO:0000256" key="5">
    <source>
        <dbReference type="ARBA" id="ARBA00023136"/>
    </source>
</evidence>
<dbReference type="GeneID" id="303559516"/>
<evidence type="ECO:0000313" key="12">
    <source>
        <dbReference type="Proteomes" id="UP001055437"/>
    </source>
</evidence>
<dbReference type="GO" id="GO:0000166">
    <property type="term" value="F:nucleotide binding"/>
    <property type="evidence" value="ECO:0007669"/>
    <property type="project" value="InterPro"/>
</dbReference>
<dbReference type="AlphaFoldDB" id="A0A9N7JK50"/>
<name>A0A9N7JK50_CLOSE</name>
<reference evidence="9 11" key="1">
    <citation type="submission" date="2017-09" db="EMBL/GenBank/DDBJ databases">
        <authorList>
            <person name="Thomas P."/>
            <person name="Seyboldt C."/>
        </authorList>
    </citation>
    <scope>NUCLEOTIDE SEQUENCE [LARGE SCALE GENOMIC DNA]</scope>
    <source>
        <strain evidence="9 11">DSM 7534</strain>
    </source>
</reference>
<dbReference type="Pfam" id="PF13246">
    <property type="entry name" value="Cation_ATPase"/>
    <property type="match status" value="1"/>
</dbReference>
<dbReference type="GO" id="GO:0005391">
    <property type="term" value="F:P-type sodium:potassium-exchanging transporter activity"/>
    <property type="evidence" value="ECO:0007669"/>
    <property type="project" value="TreeGrafter"/>
</dbReference>
<dbReference type="InterPro" id="IPR023298">
    <property type="entry name" value="ATPase_P-typ_TM_dom_sf"/>
</dbReference>
<comment type="similarity">
    <text evidence="2">Belongs to the cation transport ATPase (P-type) (TC 3.A.3) family. Type IIA subfamily.</text>
</comment>
<evidence type="ECO:0000256" key="4">
    <source>
        <dbReference type="ARBA" id="ARBA00022989"/>
    </source>
</evidence>
<keyword evidence="3 6" id="KW-0812">Transmembrane</keyword>
<keyword evidence="4 6" id="KW-1133">Transmembrane helix</keyword>
<dbReference type="SUPFAM" id="SSF81665">
    <property type="entry name" value="Calcium ATPase, transmembrane domain M"/>
    <property type="match status" value="1"/>
</dbReference>
<dbReference type="InterPro" id="IPR050510">
    <property type="entry name" value="Cation_transp_ATPase_P-type"/>
</dbReference>
<feature type="transmembrane region" description="Helical" evidence="6">
    <location>
        <begin position="63"/>
        <end position="94"/>
    </location>
</feature>
<dbReference type="RefSeq" id="WP_066673993.1">
    <property type="nucleotide sequence ID" value="NZ_CABMIZ010000003.1"/>
</dbReference>
<feature type="domain" description="P-type ATPase A" evidence="7">
    <location>
        <begin position="112"/>
        <end position="224"/>
    </location>
</feature>
<evidence type="ECO:0000256" key="2">
    <source>
        <dbReference type="ARBA" id="ARBA00005675"/>
    </source>
</evidence>
<dbReference type="SUPFAM" id="SSF81653">
    <property type="entry name" value="Calcium ATPase, transduction domain A"/>
    <property type="match status" value="1"/>
</dbReference>
<dbReference type="GO" id="GO:0005886">
    <property type="term" value="C:plasma membrane"/>
    <property type="evidence" value="ECO:0007669"/>
    <property type="project" value="TreeGrafter"/>
</dbReference>
<dbReference type="Gene3D" id="3.40.1110.10">
    <property type="entry name" value="Calcium-transporting ATPase, cytoplasmic domain N"/>
    <property type="match status" value="1"/>
</dbReference>
<dbReference type="SUPFAM" id="SSF81660">
    <property type="entry name" value="Metal cation-transporting ATPase, ATP-binding domain N"/>
    <property type="match status" value="1"/>
</dbReference>
<dbReference type="KEGG" id="csep:CP523_02335"/>
<dbReference type="InterPro" id="IPR023214">
    <property type="entry name" value="HAD_sf"/>
</dbReference>
<dbReference type="Gene3D" id="3.40.50.1000">
    <property type="entry name" value="HAD superfamily/HAD-like"/>
    <property type="match status" value="1"/>
</dbReference>
<accession>A0A9N7JK50</accession>
<reference evidence="10" key="2">
    <citation type="submission" date="2022-06" db="EMBL/GenBank/DDBJ databases">
        <authorList>
            <person name="Holder M.E."/>
            <person name="Ajami N.J."/>
            <person name="Petrosino J.F."/>
        </authorList>
    </citation>
    <scope>NUCLEOTIDE SEQUENCE</scope>
    <source>
        <strain evidence="10">RMA 8861</strain>
    </source>
</reference>
<dbReference type="GO" id="GO:0030007">
    <property type="term" value="P:intracellular potassium ion homeostasis"/>
    <property type="evidence" value="ECO:0007669"/>
    <property type="project" value="TreeGrafter"/>
</dbReference>
<dbReference type="EMBL" id="CP099799">
    <property type="protein sequence ID" value="USR99957.1"/>
    <property type="molecule type" value="Genomic_DNA"/>
</dbReference>
<dbReference type="GO" id="GO:0006883">
    <property type="term" value="P:intracellular sodium ion homeostasis"/>
    <property type="evidence" value="ECO:0007669"/>
    <property type="project" value="TreeGrafter"/>
</dbReference>
<comment type="subcellular location">
    <subcellularLocation>
        <location evidence="1">Membrane</location>
        <topology evidence="1">Multi-pass membrane protein</topology>
    </subcellularLocation>
</comment>
<evidence type="ECO:0000256" key="3">
    <source>
        <dbReference type="ARBA" id="ARBA00022692"/>
    </source>
</evidence>
<feature type="transmembrane region" description="Helical" evidence="6">
    <location>
        <begin position="271"/>
        <end position="288"/>
    </location>
</feature>
<keyword evidence="5 6" id="KW-0472">Membrane</keyword>
<feature type="domain" description="Cation-transporting P-type ATPase N-terminal" evidence="8">
    <location>
        <begin position="11"/>
        <end position="46"/>
    </location>
</feature>
<dbReference type="Proteomes" id="UP000280586">
    <property type="component" value="Chromosome"/>
</dbReference>
<feature type="transmembrane region" description="Helical" evidence="6">
    <location>
        <begin position="695"/>
        <end position="716"/>
    </location>
</feature>
<feature type="transmembrane region" description="Helical" evidence="6">
    <location>
        <begin position="783"/>
        <end position="801"/>
    </location>
</feature>
<feature type="transmembrane region" description="Helical" evidence="6">
    <location>
        <begin position="242"/>
        <end position="265"/>
    </location>
</feature>
<dbReference type="OrthoDB" id="1937481at2"/>
<dbReference type="GO" id="GO:1902600">
    <property type="term" value="P:proton transmembrane transport"/>
    <property type="evidence" value="ECO:0007669"/>
    <property type="project" value="TreeGrafter"/>
</dbReference>
<evidence type="ECO:0000256" key="1">
    <source>
        <dbReference type="ARBA" id="ARBA00004141"/>
    </source>
</evidence>
<dbReference type="Gene3D" id="2.70.150.10">
    <property type="entry name" value="Calcium-transporting ATPase, cytoplasmic transduction domain A"/>
    <property type="match status" value="1"/>
</dbReference>
<dbReference type="InterPro" id="IPR036412">
    <property type="entry name" value="HAD-like_sf"/>
</dbReference>
<proteinExistence type="inferred from homology"/>
<dbReference type="GO" id="GO:0036376">
    <property type="term" value="P:sodium ion export across plasma membrane"/>
    <property type="evidence" value="ECO:0007669"/>
    <property type="project" value="TreeGrafter"/>
</dbReference>
<feature type="transmembrane region" description="Helical" evidence="6">
    <location>
        <begin position="728"/>
        <end position="746"/>
    </location>
</feature>
<dbReference type="Proteomes" id="UP001055437">
    <property type="component" value="Chromosome"/>
</dbReference>
<dbReference type="InterPro" id="IPR008250">
    <property type="entry name" value="ATPase_P-typ_transduc_dom_A_sf"/>
</dbReference>
<dbReference type="PANTHER" id="PTHR43294:SF20">
    <property type="entry name" value="P-TYPE ATPASE"/>
    <property type="match status" value="1"/>
</dbReference>
<feature type="transmembrane region" description="Helical" evidence="6">
    <location>
        <begin position="669"/>
        <end position="689"/>
    </location>
</feature>
<evidence type="ECO:0000256" key="6">
    <source>
        <dbReference type="SAM" id="Phobius"/>
    </source>
</evidence>
<sequence>MKSYYGASSTKLVESLESDINKGLSADECLLRRDKYGDNKIDTPGSIRRIGILKSFLKEKYVYFYFIIIGIFILNKFNIMAIITSLLFIYNLIFKIYYEFTKAKEIEILQSLNTSQVSVLRDGIERIIEAEELVKGDIVRFRKNSFISADIRIIESEGLKVDERNVTGESLLKDKYETKLDGSVASLGEIHNMLFRGSVIKEGNGIGIVVETGRNTRLGKMLTVINNSKLNKRSLFFKVENIIYKICICLILVQVIFTLVLPGSFKGKSELFFVGIFCIITIALPNLISKYTKETKRRLLLDGYDLINFSALDSVKDIKVIFLEKTGTITKRELYLEKIYTNEEIIEKGKIDIKDINNKRLLDISMLCNNAKYNGDTEWSKGNMLEVAYIKFARERRLDKLDLERKNRRKFEVARDSSKKIYTTINKGDKGYRANTRGTLESVLEVCTHILVNGIERELTSEDINKIKMIDMIFKREGLVTDAFAYRSFNYEPSRSENIESNLVFVGLAALSNPLVDGITVEIEEIKEKGVLPIIFTDENKISGEILGREVGLIKSSKEVISGIELQSLGKDEFYKVISRTKVFCRLTPALKASIVNVFREDGFKIACEGETLGELPIVNLADFSVAKGEATGFFKKSCDVYSDKGIISAFNKLTEEGKTLFNGINNAVSIYVLGIIAELFALNFNYLLSDKIIFKQYNVLLMNFLLLTPIILLNMEYRKVDIKKHKVLLELGLISVLVSGAIFILPEENEFALFMIIGGILIFNTLLNSKISFRNINRGNKLLLLIILIYALIGGFIYFLNGAIYSTSMIAIIIATIFTFIVGDIIIKRWQNL</sequence>
<evidence type="ECO:0000313" key="11">
    <source>
        <dbReference type="Proteomes" id="UP000280586"/>
    </source>
</evidence>
<dbReference type="PANTHER" id="PTHR43294">
    <property type="entry name" value="SODIUM/POTASSIUM-TRANSPORTING ATPASE SUBUNIT ALPHA"/>
    <property type="match status" value="1"/>
</dbReference>
<dbReference type="GO" id="GO:1990573">
    <property type="term" value="P:potassium ion import across plasma membrane"/>
    <property type="evidence" value="ECO:0007669"/>
    <property type="project" value="TreeGrafter"/>
</dbReference>
<dbReference type="Pfam" id="PF00690">
    <property type="entry name" value="Cation_ATPase_N"/>
    <property type="match status" value="1"/>
</dbReference>
<evidence type="ECO:0000313" key="10">
    <source>
        <dbReference type="EMBL" id="USR99957.1"/>
    </source>
</evidence>
<evidence type="ECO:0000259" key="7">
    <source>
        <dbReference type="Pfam" id="PF00122"/>
    </source>
</evidence>
<dbReference type="SUPFAM" id="SSF56784">
    <property type="entry name" value="HAD-like"/>
    <property type="match status" value="1"/>
</dbReference>
<protein>
    <submittedName>
        <fullName evidence="10">Cation-transporting P-type ATPase</fullName>
    </submittedName>
</protein>
<dbReference type="EMBL" id="CP023671">
    <property type="protein sequence ID" value="AYE33381.1"/>
    <property type="molecule type" value="Genomic_DNA"/>
</dbReference>
<gene>
    <name evidence="9" type="ORF">CP523_02335</name>
    <name evidence="10" type="ORF">NH397_10660</name>
</gene>
<evidence type="ECO:0000313" key="9">
    <source>
        <dbReference type="EMBL" id="AYE33381.1"/>
    </source>
</evidence>
<keyword evidence="12" id="KW-1185">Reference proteome</keyword>
<evidence type="ECO:0000259" key="8">
    <source>
        <dbReference type="Pfam" id="PF00690"/>
    </source>
</evidence>
<dbReference type="InterPro" id="IPR023299">
    <property type="entry name" value="ATPase_P-typ_cyto_dom_N"/>
</dbReference>
<dbReference type="Pfam" id="PF00122">
    <property type="entry name" value="E1-E2_ATPase"/>
    <property type="match status" value="1"/>
</dbReference>
<feature type="transmembrane region" description="Helical" evidence="6">
    <location>
        <begin position="807"/>
        <end position="828"/>
    </location>
</feature>